<proteinExistence type="predicted"/>
<accession>A0A382UWT5</accession>
<name>A0A382UWT5_9ZZZZ</name>
<feature type="transmembrane region" description="Helical" evidence="1">
    <location>
        <begin position="34"/>
        <end position="59"/>
    </location>
</feature>
<keyword evidence="1" id="KW-0472">Membrane</keyword>
<gene>
    <name evidence="2" type="ORF">METZ01_LOCUS391576</name>
</gene>
<organism evidence="2">
    <name type="scientific">marine metagenome</name>
    <dbReference type="NCBI Taxonomy" id="408172"/>
    <lineage>
        <taxon>unclassified sequences</taxon>
        <taxon>metagenomes</taxon>
        <taxon>ecological metagenomes</taxon>
    </lineage>
</organism>
<dbReference type="AlphaFoldDB" id="A0A382UWT5"/>
<sequence length="61" mass="6671">MKWPDLDQFLLNVRLLGCAKPYCQSLEIGNMDEFVFTMAAIAAAASVGSLVLTLIAIVLRK</sequence>
<evidence type="ECO:0000256" key="1">
    <source>
        <dbReference type="SAM" id="Phobius"/>
    </source>
</evidence>
<evidence type="ECO:0000313" key="2">
    <source>
        <dbReference type="EMBL" id="SVD38722.1"/>
    </source>
</evidence>
<keyword evidence="1" id="KW-1133">Transmembrane helix</keyword>
<reference evidence="2" key="1">
    <citation type="submission" date="2018-05" db="EMBL/GenBank/DDBJ databases">
        <authorList>
            <person name="Lanie J.A."/>
            <person name="Ng W.-L."/>
            <person name="Kazmierczak K.M."/>
            <person name="Andrzejewski T.M."/>
            <person name="Davidsen T.M."/>
            <person name="Wayne K.J."/>
            <person name="Tettelin H."/>
            <person name="Glass J.I."/>
            <person name="Rusch D."/>
            <person name="Podicherti R."/>
            <person name="Tsui H.-C.T."/>
            <person name="Winkler M.E."/>
        </authorList>
    </citation>
    <scope>NUCLEOTIDE SEQUENCE</scope>
</reference>
<keyword evidence="1" id="KW-0812">Transmembrane</keyword>
<dbReference type="EMBL" id="UINC01147409">
    <property type="protein sequence ID" value="SVD38722.1"/>
    <property type="molecule type" value="Genomic_DNA"/>
</dbReference>
<protein>
    <submittedName>
        <fullName evidence="2">Uncharacterized protein</fullName>
    </submittedName>
</protein>